<keyword evidence="13" id="KW-0325">Glycoprotein</keyword>
<dbReference type="SUPFAM" id="SSF53850">
    <property type="entry name" value="Periplasmic binding protein-like II"/>
    <property type="match status" value="1"/>
</dbReference>
<evidence type="ECO:0000259" key="24">
    <source>
        <dbReference type="SMART" id="SM00918"/>
    </source>
</evidence>
<keyword evidence="7" id="KW-0770">Synapse</keyword>
<comment type="catalytic activity">
    <reaction evidence="19">
        <text>Ca(2+)(in) = Ca(2+)(out)</text>
        <dbReference type="Rhea" id="RHEA:29671"/>
        <dbReference type="ChEBI" id="CHEBI:29108"/>
    </reaction>
</comment>
<accession>A0A8C1HPU8</accession>
<evidence type="ECO:0000256" key="21">
    <source>
        <dbReference type="SAM" id="Phobius"/>
    </source>
</evidence>
<dbReference type="CDD" id="cd13729">
    <property type="entry name" value="PBP2_iGluR_AMPA_GluR1"/>
    <property type="match status" value="1"/>
</dbReference>
<evidence type="ECO:0000256" key="15">
    <source>
        <dbReference type="ARBA" id="ARBA00023286"/>
    </source>
</evidence>
<keyword evidence="11" id="KW-1015">Disulfide bond</keyword>
<dbReference type="Pfam" id="PF01094">
    <property type="entry name" value="ANF_receptor"/>
    <property type="match status" value="1"/>
</dbReference>
<dbReference type="PANTHER" id="PTHR18966">
    <property type="entry name" value="IONOTROPIC GLUTAMATE RECEPTOR"/>
    <property type="match status" value="1"/>
</dbReference>
<evidence type="ECO:0000256" key="9">
    <source>
        <dbReference type="ARBA" id="ARBA00023136"/>
    </source>
</evidence>
<comment type="subcellular location">
    <subcellularLocation>
        <location evidence="18">Postsynaptic cell membrane</location>
        <topology evidence="18">Multi-pass membrane protein</topology>
    </subcellularLocation>
</comment>
<keyword evidence="10" id="KW-0564">Palmitate</keyword>
<feature type="compositionally biased region" description="Low complexity" evidence="20">
    <location>
        <begin position="573"/>
        <end position="598"/>
    </location>
</feature>
<feature type="transmembrane region" description="Helical" evidence="21">
    <location>
        <begin position="827"/>
        <end position="849"/>
    </location>
</feature>
<keyword evidence="17" id="KW-0407">Ion channel</keyword>
<proteinExistence type="predicted"/>
<keyword evidence="1" id="KW-0813">Transport</keyword>
<dbReference type="GO" id="GO:0045211">
    <property type="term" value="C:postsynaptic membrane"/>
    <property type="evidence" value="ECO:0007669"/>
    <property type="project" value="UniProtKB-SubCell"/>
</dbReference>
<dbReference type="GO" id="GO:0022824">
    <property type="term" value="F:transmitter-gated monoatomic ion channel activity"/>
    <property type="evidence" value="ECO:0007669"/>
    <property type="project" value="UniProtKB-ARBA"/>
</dbReference>
<dbReference type="Ensembl" id="ENSCCRT00000071850.2">
    <property type="protein sequence ID" value="ENSCCRP00000066311.2"/>
    <property type="gene ID" value="ENSCCRG00000035631.2"/>
</dbReference>
<evidence type="ECO:0000256" key="1">
    <source>
        <dbReference type="ARBA" id="ARBA00022448"/>
    </source>
</evidence>
<keyword evidence="12" id="KW-0675">Receptor</keyword>
<dbReference type="FunFam" id="3.40.190.10:FF:000001">
    <property type="entry name" value="Glutamate receptor ionotropic, kainate 2"/>
    <property type="match status" value="1"/>
</dbReference>
<sequence length="893" mass="100013">MQRSLTLLCTSFLGLCLGSSFPSNINIGGLFPTESHEYEVFRFALSHHQDIPKLVPQVDMVKMGNSFSMTYAFCSQFSKGVYAIIGVYDRKTVNMLMSFCGALHVCFVTPSFPMENSNQFVIQLRPELQDALVGVIEHYKWSKFVYMYSSDSGLSVLQKVLDTAAEHNWLVTSVNVETMTEASFLKVFQDLDKRKEGQIIIDCELERLTSILKKIIELGKNVKSYHYILANLGFLDIDLTEFKKGEANVTGFQLVNYADPNISRIVQQWMDFDNKDAKVPKRGLKYTGALTYDGVKVMSTAFQNLRRQRIDISRRGNAGECLANPPAPWGQGIDIQRALQQVRIEGLTGHIQFNEKGRRTNYTVSVMELRPTGPKKVGYWNEDEKFVSTAAYIPGSNDTYGLQNRTYIVTTILESPYVMLKKNHEQFTGNDKYEGYCVELAAEIAKHVGYHYILKIVADGKYGARDPETMMWNGMVGELVYGKADVAVAPLTITLVREEVIDFSKPFMSLGISIMIKKPTKSKPGVFSFLDPLAYEIWMCIVFAYIGVSVVLFLVSRFSPYEWHADDCEEGAEQNPNQPSSSSAQPGQGQQNQNQQSQEQNNEFGIFNSLWFSLGAFMQQGCDISPRSLSGRIVGGVWWFFTLIIISSYTANLAAFLTVERMVSPIESAEDLAKQTEIAYGTLDAGSTKEFFRRSKIAVFEKMWSYMKSADPSVFVKTTDEGVIRVRKSKGKYAYLLESTMNEYIEQRKPCDTMKVGGNLDSKGYGIATPKGSPLRNPVNLAVLKLNEQGLLDKLKNKWWYDKGECGSGGGDSKDKTSALSLSNVAGVFYILIGGLGLAMLVALVEFCYKSRTESHRMKVSARAAQAFHCTALDSSYNELQSYGLYGADTVKI</sequence>
<dbReference type="SUPFAM" id="SSF53822">
    <property type="entry name" value="Periplasmic binding protein-like I"/>
    <property type="match status" value="1"/>
</dbReference>
<keyword evidence="3" id="KW-0597">Phosphoprotein</keyword>
<protein>
    <submittedName>
        <fullName evidence="25">Glutamate receptor, ionotropic, AMPA 1a</fullName>
    </submittedName>
</protein>
<dbReference type="InterPro" id="IPR015683">
    <property type="entry name" value="Ionotropic_Glu_rcpt"/>
</dbReference>
<dbReference type="GeneTree" id="ENSGT00940000157342"/>
<evidence type="ECO:0000256" key="16">
    <source>
        <dbReference type="ARBA" id="ARBA00023288"/>
    </source>
</evidence>
<dbReference type="Pfam" id="PF00060">
    <property type="entry name" value="Lig_chan"/>
    <property type="match status" value="1"/>
</dbReference>
<keyword evidence="16" id="KW-0449">Lipoprotein</keyword>
<evidence type="ECO:0000256" key="4">
    <source>
        <dbReference type="ARBA" id="ARBA00022692"/>
    </source>
</evidence>
<evidence type="ECO:0000256" key="20">
    <source>
        <dbReference type="SAM" id="MobiDB-lite"/>
    </source>
</evidence>
<dbReference type="SMART" id="SM00918">
    <property type="entry name" value="Lig_chan-Glu_bd"/>
    <property type="match status" value="1"/>
</dbReference>
<dbReference type="SMART" id="SM00079">
    <property type="entry name" value="PBPe"/>
    <property type="match status" value="1"/>
</dbReference>
<evidence type="ECO:0000313" key="26">
    <source>
        <dbReference type="Proteomes" id="UP001108240"/>
    </source>
</evidence>
<keyword evidence="6 21" id="KW-1133">Transmembrane helix</keyword>
<dbReference type="InterPro" id="IPR001828">
    <property type="entry name" value="ANF_lig-bd_rcpt"/>
</dbReference>
<evidence type="ECO:0000256" key="13">
    <source>
        <dbReference type="ARBA" id="ARBA00023180"/>
    </source>
</evidence>
<dbReference type="InterPro" id="IPR001320">
    <property type="entry name" value="Iontro_rcpt_C"/>
</dbReference>
<evidence type="ECO:0000256" key="11">
    <source>
        <dbReference type="ARBA" id="ARBA00023157"/>
    </source>
</evidence>
<dbReference type="FunFam" id="3.40.50.2300:FF:000004">
    <property type="entry name" value="Glutamate receptor, ionotropic, AMPA 2"/>
    <property type="match status" value="1"/>
</dbReference>
<keyword evidence="9 21" id="KW-0472">Membrane</keyword>
<feature type="transmembrane region" description="Helical" evidence="21">
    <location>
        <begin position="637"/>
        <end position="659"/>
    </location>
</feature>
<dbReference type="InterPro" id="IPR028082">
    <property type="entry name" value="Peripla_BP_I"/>
</dbReference>
<evidence type="ECO:0000256" key="19">
    <source>
        <dbReference type="ARBA" id="ARBA00036634"/>
    </source>
</evidence>
<evidence type="ECO:0000256" key="5">
    <source>
        <dbReference type="ARBA" id="ARBA00022729"/>
    </source>
</evidence>
<keyword evidence="14" id="KW-0628">Postsynaptic cell membrane</keyword>
<dbReference type="Pfam" id="PF10613">
    <property type="entry name" value="Lig_chan-Glu_bd"/>
    <property type="match status" value="1"/>
</dbReference>
<dbReference type="SUPFAM" id="SSF81324">
    <property type="entry name" value="Voltage-gated potassium channels"/>
    <property type="match status" value="1"/>
</dbReference>
<feature type="domain" description="Ionotropic glutamate receptor C-terminal" evidence="23">
    <location>
        <begin position="406"/>
        <end position="802"/>
    </location>
</feature>
<dbReference type="InterPro" id="IPR019594">
    <property type="entry name" value="Glu/Gly-bd"/>
</dbReference>
<feature type="region of interest" description="Disordered" evidence="20">
    <location>
        <begin position="568"/>
        <end position="598"/>
    </location>
</feature>
<name>A0A8C1HPU8_CYPCA</name>
<dbReference type="Gene3D" id="1.10.287.70">
    <property type="match status" value="2"/>
</dbReference>
<dbReference type="AlphaFoldDB" id="A0A8C1HPU8"/>
<evidence type="ECO:0000256" key="10">
    <source>
        <dbReference type="ARBA" id="ARBA00023139"/>
    </source>
</evidence>
<evidence type="ECO:0000256" key="22">
    <source>
        <dbReference type="SAM" id="SignalP"/>
    </source>
</evidence>
<feature type="chain" id="PRO_5039930846" evidence="22">
    <location>
        <begin position="19"/>
        <end position="893"/>
    </location>
</feature>
<keyword evidence="26" id="KW-1185">Reference proteome</keyword>
<evidence type="ECO:0000256" key="3">
    <source>
        <dbReference type="ARBA" id="ARBA00022553"/>
    </source>
</evidence>
<organism evidence="25 26">
    <name type="scientific">Cyprinus carpio carpio</name>
    <dbReference type="NCBI Taxonomy" id="630221"/>
    <lineage>
        <taxon>Eukaryota</taxon>
        <taxon>Metazoa</taxon>
        <taxon>Chordata</taxon>
        <taxon>Craniata</taxon>
        <taxon>Vertebrata</taxon>
        <taxon>Euteleostomi</taxon>
        <taxon>Actinopterygii</taxon>
        <taxon>Neopterygii</taxon>
        <taxon>Teleostei</taxon>
        <taxon>Ostariophysi</taxon>
        <taxon>Cypriniformes</taxon>
        <taxon>Cyprinidae</taxon>
        <taxon>Cyprininae</taxon>
        <taxon>Cyprinus</taxon>
    </lineage>
</organism>
<evidence type="ECO:0000256" key="2">
    <source>
        <dbReference type="ARBA" id="ARBA00022475"/>
    </source>
</evidence>
<evidence type="ECO:0000256" key="12">
    <source>
        <dbReference type="ARBA" id="ARBA00023170"/>
    </source>
</evidence>
<evidence type="ECO:0000256" key="18">
    <source>
        <dbReference type="ARBA" id="ARBA00034104"/>
    </source>
</evidence>
<dbReference type="FunFam" id="3.40.190.10:FF:000666">
    <property type="entry name" value="Glutamate receptor, ionotropic, AMPA 2a"/>
    <property type="match status" value="1"/>
</dbReference>
<evidence type="ECO:0000313" key="25">
    <source>
        <dbReference type="Ensembl" id="ENSCCRP00000066311.2"/>
    </source>
</evidence>
<evidence type="ECO:0000256" key="17">
    <source>
        <dbReference type="ARBA" id="ARBA00023303"/>
    </source>
</evidence>
<reference evidence="25" key="1">
    <citation type="submission" date="2025-08" db="UniProtKB">
        <authorList>
            <consortium name="Ensembl"/>
        </authorList>
    </citation>
    <scope>IDENTIFICATION</scope>
</reference>
<keyword evidence="2" id="KW-1003">Cell membrane</keyword>
<feature type="domain" description="Ionotropic glutamate receptor L-glutamate and glycine-binding" evidence="24">
    <location>
        <begin position="416"/>
        <end position="481"/>
    </location>
</feature>
<evidence type="ECO:0000256" key="14">
    <source>
        <dbReference type="ARBA" id="ARBA00023257"/>
    </source>
</evidence>
<dbReference type="GO" id="GO:0007166">
    <property type="term" value="P:cell surface receptor signaling pathway"/>
    <property type="evidence" value="ECO:0007669"/>
    <property type="project" value="UniProtKB-ARBA"/>
</dbReference>
<keyword evidence="5 22" id="KW-0732">Signal</keyword>
<evidence type="ECO:0000259" key="23">
    <source>
        <dbReference type="SMART" id="SM00079"/>
    </source>
</evidence>
<reference evidence="25" key="2">
    <citation type="submission" date="2025-09" db="UniProtKB">
        <authorList>
            <consortium name="Ensembl"/>
        </authorList>
    </citation>
    <scope>IDENTIFICATION</scope>
</reference>
<feature type="transmembrane region" description="Helical" evidence="21">
    <location>
        <begin position="533"/>
        <end position="555"/>
    </location>
</feature>
<dbReference type="Gene3D" id="3.40.50.2300">
    <property type="match status" value="2"/>
</dbReference>
<keyword evidence="15" id="KW-1071">Ligand-gated ion channel</keyword>
<keyword evidence="8" id="KW-0406">Ion transport</keyword>
<evidence type="ECO:0000256" key="6">
    <source>
        <dbReference type="ARBA" id="ARBA00022989"/>
    </source>
</evidence>
<dbReference type="Proteomes" id="UP001108240">
    <property type="component" value="Unplaced"/>
</dbReference>
<evidence type="ECO:0000256" key="7">
    <source>
        <dbReference type="ARBA" id="ARBA00023018"/>
    </source>
</evidence>
<feature type="signal peptide" evidence="22">
    <location>
        <begin position="1"/>
        <end position="18"/>
    </location>
</feature>
<evidence type="ECO:0000256" key="8">
    <source>
        <dbReference type="ARBA" id="ARBA00023065"/>
    </source>
</evidence>
<keyword evidence="4 21" id="KW-0812">Transmembrane</keyword>
<dbReference type="Gene3D" id="3.40.190.10">
    <property type="entry name" value="Periplasmic binding protein-like II"/>
    <property type="match status" value="2"/>
</dbReference>
<dbReference type="FunFam" id="1.10.287.70:FF:000067">
    <property type="entry name" value="glutamate receptor 2 isoform X1"/>
    <property type="match status" value="1"/>
</dbReference>